<comment type="caution">
    <text evidence="2">The sequence shown here is derived from an EMBL/GenBank/DDBJ whole genome shotgun (WGS) entry which is preliminary data.</text>
</comment>
<sequence>MKEEGIIITGADIGTKPTEDIKGKRVAASGSGKDKAEAIVKESKKRAASSGSDKENVTKK</sequence>
<feature type="compositionally biased region" description="Basic and acidic residues" evidence="1">
    <location>
        <begin position="32"/>
        <end position="42"/>
    </location>
</feature>
<keyword evidence="3" id="KW-1185">Reference proteome</keyword>
<dbReference type="EMBL" id="LXQA011466113">
    <property type="protein sequence ID" value="MCI98172.1"/>
    <property type="molecule type" value="Genomic_DNA"/>
</dbReference>
<name>A0A392WFK6_9FABA</name>
<evidence type="ECO:0000256" key="1">
    <source>
        <dbReference type="SAM" id="MobiDB-lite"/>
    </source>
</evidence>
<protein>
    <submittedName>
        <fullName evidence="2">Uncharacterized protein</fullName>
    </submittedName>
</protein>
<evidence type="ECO:0000313" key="2">
    <source>
        <dbReference type="EMBL" id="MCI98172.1"/>
    </source>
</evidence>
<evidence type="ECO:0000313" key="3">
    <source>
        <dbReference type="Proteomes" id="UP000265520"/>
    </source>
</evidence>
<dbReference type="AlphaFoldDB" id="A0A392WFK6"/>
<reference evidence="2 3" key="1">
    <citation type="journal article" date="2018" name="Front. Plant Sci.">
        <title>Red Clover (Trifolium pratense) and Zigzag Clover (T. medium) - A Picture of Genomic Similarities and Differences.</title>
        <authorList>
            <person name="Dluhosova J."/>
            <person name="Istvanek J."/>
            <person name="Nedelnik J."/>
            <person name="Repkova J."/>
        </authorList>
    </citation>
    <scope>NUCLEOTIDE SEQUENCE [LARGE SCALE GENOMIC DNA]</scope>
    <source>
        <strain evidence="3">cv. 10/8</strain>
        <tissue evidence="2">Leaf</tissue>
    </source>
</reference>
<feature type="non-terminal residue" evidence="2">
    <location>
        <position position="60"/>
    </location>
</feature>
<organism evidence="2 3">
    <name type="scientific">Trifolium medium</name>
    <dbReference type="NCBI Taxonomy" id="97028"/>
    <lineage>
        <taxon>Eukaryota</taxon>
        <taxon>Viridiplantae</taxon>
        <taxon>Streptophyta</taxon>
        <taxon>Embryophyta</taxon>
        <taxon>Tracheophyta</taxon>
        <taxon>Spermatophyta</taxon>
        <taxon>Magnoliopsida</taxon>
        <taxon>eudicotyledons</taxon>
        <taxon>Gunneridae</taxon>
        <taxon>Pentapetalae</taxon>
        <taxon>rosids</taxon>
        <taxon>fabids</taxon>
        <taxon>Fabales</taxon>
        <taxon>Fabaceae</taxon>
        <taxon>Papilionoideae</taxon>
        <taxon>50 kb inversion clade</taxon>
        <taxon>NPAAA clade</taxon>
        <taxon>Hologalegina</taxon>
        <taxon>IRL clade</taxon>
        <taxon>Trifolieae</taxon>
        <taxon>Trifolium</taxon>
    </lineage>
</organism>
<feature type="region of interest" description="Disordered" evidence="1">
    <location>
        <begin position="1"/>
        <end position="60"/>
    </location>
</feature>
<dbReference type="Proteomes" id="UP000265520">
    <property type="component" value="Unassembled WGS sequence"/>
</dbReference>
<proteinExistence type="predicted"/>
<accession>A0A392WFK6</accession>